<dbReference type="Proteomes" id="UP001172457">
    <property type="component" value="Chromosome 3"/>
</dbReference>
<dbReference type="AlphaFoldDB" id="A0AA38TKQ4"/>
<dbReference type="PANTHER" id="PTHR31973">
    <property type="entry name" value="POLYPROTEIN, PUTATIVE-RELATED"/>
    <property type="match status" value="1"/>
</dbReference>
<dbReference type="EMBL" id="JARYMX010000003">
    <property type="protein sequence ID" value="KAJ9557111.1"/>
    <property type="molecule type" value="Genomic_DNA"/>
</dbReference>
<evidence type="ECO:0000313" key="2">
    <source>
        <dbReference type="Proteomes" id="UP001172457"/>
    </source>
</evidence>
<keyword evidence="2" id="KW-1185">Reference proteome</keyword>
<name>A0AA38TKQ4_9ASTR</name>
<protein>
    <recommendedName>
        <fullName evidence="3">Transposase</fullName>
    </recommendedName>
</protein>
<comment type="caution">
    <text evidence="1">The sequence shown here is derived from an EMBL/GenBank/DDBJ whole genome shotgun (WGS) entry which is preliminary data.</text>
</comment>
<accession>A0AA38TKQ4</accession>
<gene>
    <name evidence="1" type="ORF">OSB04_011725</name>
</gene>
<evidence type="ECO:0008006" key="3">
    <source>
        <dbReference type="Google" id="ProtNLM"/>
    </source>
</evidence>
<sequence>MEFNDLVEFIEKVTKSKCTRLYYCVHGKTLSTGLRVIKCDLDIYRFLDHGVASGGRIALYIDHYNEDLTDVIGEDSLTDLVNDVNMATNDDGSESSDHIYQSQKEEDEVSNLILLDHEDNDVGTLNKTIHDPFLTLLCYDSDDMEEDVNSVDDWDANKDDDDSDGVEQKVEPDVIYPSYDPTINWKLTKPVVGMKFESPSQLKESLIDYGVSNGYQLVFPVNDYKRLLVRCGKKETNVEEVEGVQNKKTRKCPFRLWASRIIGESSFQIKTLNEKHICSRKFSLGSLVTHTWIAKPYFKQIIQNPYMSVRAMKSDIMRKFKCKVSLGQCGRAKKKALLEYEGGLKEHYPKLSDYRVEILRTNPGSNVKMVVNTMSDGKEYFSSYYVCFKGVKDGWINGCRRVICLDGCFLKSEETLIIIFPLAWAVVSVENKENWKWFGILEAMKDIFPYAEHRQCTRHIYANFKKKFHGLHFKNLFWAAADSTIEQDFEEKMNEIKAINKEAYIHLVERNPKSWSRAFFEVDRACDAYKNGMSESFNSCIRVA</sequence>
<proteinExistence type="predicted"/>
<dbReference type="PANTHER" id="PTHR31973:SF189">
    <property type="entry name" value="TRANSPOSASE, MUDR, PLANT, MULE TRANSPOSASE DOMAIN PROTEIN-RELATED"/>
    <property type="match status" value="1"/>
</dbReference>
<organism evidence="1 2">
    <name type="scientific">Centaurea solstitialis</name>
    <name type="common">yellow star-thistle</name>
    <dbReference type="NCBI Taxonomy" id="347529"/>
    <lineage>
        <taxon>Eukaryota</taxon>
        <taxon>Viridiplantae</taxon>
        <taxon>Streptophyta</taxon>
        <taxon>Embryophyta</taxon>
        <taxon>Tracheophyta</taxon>
        <taxon>Spermatophyta</taxon>
        <taxon>Magnoliopsida</taxon>
        <taxon>eudicotyledons</taxon>
        <taxon>Gunneridae</taxon>
        <taxon>Pentapetalae</taxon>
        <taxon>asterids</taxon>
        <taxon>campanulids</taxon>
        <taxon>Asterales</taxon>
        <taxon>Asteraceae</taxon>
        <taxon>Carduoideae</taxon>
        <taxon>Cardueae</taxon>
        <taxon>Centaureinae</taxon>
        <taxon>Centaurea</taxon>
    </lineage>
</organism>
<evidence type="ECO:0000313" key="1">
    <source>
        <dbReference type="EMBL" id="KAJ9557111.1"/>
    </source>
</evidence>
<reference evidence="1" key="1">
    <citation type="submission" date="2023-03" db="EMBL/GenBank/DDBJ databases">
        <title>Chromosome-scale reference genome and RAD-based genetic map of yellow starthistle (Centaurea solstitialis) reveal putative structural variation and QTLs associated with invader traits.</title>
        <authorList>
            <person name="Reatini B."/>
            <person name="Cang F.A."/>
            <person name="Jiang Q."/>
            <person name="Mckibben M.T.W."/>
            <person name="Barker M.S."/>
            <person name="Rieseberg L.H."/>
            <person name="Dlugosch K.M."/>
        </authorList>
    </citation>
    <scope>NUCLEOTIDE SEQUENCE</scope>
    <source>
        <strain evidence="1">CAN-66</strain>
        <tissue evidence="1">Leaf</tissue>
    </source>
</reference>